<dbReference type="Gene3D" id="3.90.1680.20">
    <property type="match status" value="2"/>
</dbReference>
<dbReference type="SUPFAM" id="SSF143081">
    <property type="entry name" value="BB1717-like"/>
    <property type="match status" value="1"/>
</dbReference>
<dbReference type="InterPro" id="IPR003738">
    <property type="entry name" value="SRAP"/>
</dbReference>
<accession>A0A290MY12</accession>
<dbReference type="EMBL" id="CP023315">
    <property type="protein sequence ID" value="ATC32121.1"/>
    <property type="molecule type" value="Genomic_DNA"/>
</dbReference>
<dbReference type="GO" id="GO:0003697">
    <property type="term" value="F:single-stranded DNA binding"/>
    <property type="evidence" value="ECO:0007669"/>
    <property type="project" value="InterPro"/>
</dbReference>
<dbReference type="PANTHER" id="PTHR13604">
    <property type="entry name" value="DC12-RELATED"/>
    <property type="match status" value="1"/>
</dbReference>
<evidence type="ECO:0000256" key="1">
    <source>
        <dbReference type="ARBA" id="ARBA00008136"/>
    </source>
</evidence>
<keyword evidence="5" id="KW-0190">Covalent protein-DNA linkage</keyword>
<dbReference type="InterPro" id="IPR036590">
    <property type="entry name" value="SRAP-like"/>
</dbReference>
<dbReference type="Pfam" id="PF02586">
    <property type="entry name" value="SRAP"/>
    <property type="match status" value="1"/>
</dbReference>
<dbReference type="PANTHER" id="PTHR13604:SF0">
    <property type="entry name" value="ABASIC SITE PROCESSING PROTEIN HMCES"/>
    <property type="match status" value="1"/>
</dbReference>
<name>A0A290MY12_CAUVI</name>
<evidence type="ECO:0000256" key="5">
    <source>
        <dbReference type="ARBA" id="ARBA00023124"/>
    </source>
</evidence>
<dbReference type="AlphaFoldDB" id="A0A290MY12"/>
<reference evidence="10" key="1">
    <citation type="submission" date="2017-09" db="EMBL/GenBank/DDBJ databases">
        <title>Genome evolution observed in wild isolates of Caulobacter crescentus.</title>
        <authorList>
            <person name="Ely B."/>
            <person name="Wilson K."/>
            <person name="Scott D."/>
        </authorList>
    </citation>
    <scope>NUCLEOTIDE SEQUENCE [LARGE SCALE GENOMIC DNA]</scope>
    <source>
        <strain evidence="10">CB13b1a</strain>
    </source>
</reference>
<evidence type="ECO:0000256" key="3">
    <source>
        <dbReference type="ARBA" id="ARBA00022763"/>
    </source>
</evidence>
<evidence type="ECO:0000313" key="9">
    <source>
        <dbReference type="EMBL" id="ATC32121.1"/>
    </source>
</evidence>
<proteinExistence type="inferred from homology"/>
<evidence type="ECO:0000256" key="8">
    <source>
        <dbReference type="RuleBase" id="RU364100"/>
    </source>
</evidence>
<dbReference type="GO" id="GO:0006508">
    <property type="term" value="P:proteolysis"/>
    <property type="evidence" value="ECO:0007669"/>
    <property type="project" value="UniProtKB-KW"/>
</dbReference>
<dbReference type="GO" id="GO:0016829">
    <property type="term" value="F:lyase activity"/>
    <property type="evidence" value="ECO:0007669"/>
    <property type="project" value="UniProtKB-KW"/>
</dbReference>
<keyword evidence="3" id="KW-0227">DNA damage</keyword>
<keyword evidence="6" id="KW-0238">DNA-binding</keyword>
<sequence>MCNIEELYYDIFGWAKAHEDLLGKTLSLPGGVTFSQANTDLSYKQFTYPNYRKPTVRLGLNGEHEVHFARWGMPSSKARMIELTKKRTARLDKAGKSYDFSELLRVEPDPGVTNIRDLDNRHWARWQGVENRCLVPITAFCEPDQDFTKSLKPVWFAEVGERRLAYFAGIWTPHACVKTIKTGWEEMEVYGFLTTEANAVVAPYHRKAMPVFLRTAEEVDTWLRAPWGEARTLQRPLPDEDLQVIKAPDNRVEAS</sequence>
<dbReference type="GO" id="GO:0008233">
    <property type="term" value="F:peptidase activity"/>
    <property type="evidence" value="ECO:0007669"/>
    <property type="project" value="UniProtKB-KW"/>
</dbReference>
<dbReference type="EC" id="3.4.-.-" evidence="8"/>
<evidence type="ECO:0000256" key="2">
    <source>
        <dbReference type="ARBA" id="ARBA00022670"/>
    </source>
</evidence>
<gene>
    <name evidence="9" type="ORF">CA606_07015</name>
</gene>
<organism evidence="9 10">
    <name type="scientific">Caulobacter vibrioides</name>
    <name type="common">Caulobacter crescentus</name>
    <dbReference type="NCBI Taxonomy" id="155892"/>
    <lineage>
        <taxon>Bacteria</taxon>
        <taxon>Pseudomonadati</taxon>
        <taxon>Pseudomonadota</taxon>
        <taxon>Alphaproteobacteria</taxon>
        <taxon>Caulobacterales</taxon>
        <taxon>Caulobacteraceae</taxon>
        <taxon>Caulobacter</taxon>
    </lineage>
</organism>
<dbReference type="Proteomes" id="UP000217311">
    <property type="component" value="Chromosome"/>
</dbReference>
<evidence type="ECO:0000256" key="6">
    <source>
        <dbReference type="ARBA" id="ARBA00023125"/>
    </source>
</evidence>
<comment type="similarity">
    <text evidence="1 8">Belongs to the SOS response-associated peptidase family.</text>
</comment>
<evidence type="ECO:0000256" key="7">
    <source>
        <dbReference type="ARBA" id="ARBA00023239"/>
    </source>
</evidence>
<protein>
    <recommendedName>
        <fullName evidence="8">Abasic site processing protein</fullName>
        <ecNumber evidence="8">3.4.-.-</ecNumber>
    </recommendedName>
</protein>
<dbReference type="RefSeq" id="WP_096051557.1">
    <property type="nucleotide sequence ID" value="NZ_CP023315.3"/>
</dbReference>
<keyword evidence="7" id="KW-0456">Lyase</keyword>
<evidence type="ECO:0000313" key="10">
    <source>
        <dbReference type="Proteomes" id="UP000217311"/>
    </source>
</evidence>
<keyword evidence="4 8" id="KW-0378">Hydrolase</keyword>
<keyword evidence="2 8" id="KW-0645">Protease</keyword>
<evidence type="ECO:0000256" key="4">
    <source>
        <dbReference type="ARBA" id="ARBA00022801"/>
    </source>
</evidence>
<dbReference type="GO" id="GO:0106300">
    <property type="term" value="P:protein-DNA covalent cross-linking repair"/>
    <property type="evidence" value="ECO:0007669"/>
    <property type="project" value="InterPro"/>
</dbReference>